<dbReference type="InterPro" id="IPR036423">
    <property type="entry name" value="SOD-like_Cu/Zn_dom_sf"/>
</dbReference>
<dbReference type="Proteomes" id="UP001558613">
    <property type="component" value="Unassembled WGS sequence"/>
</dbReference>
<evidence type="ECO:0000313" key="3">
    <source>
        <dbReference type="EMBL" id="KAL1282123.1"/>
    </source>
</evidence>
<name>A0ABR3NYK6_9TELE</name>
<comment type="catalytic activity">
    <reaction evidence="1">
        <text>2 superoxide + 2 H(+) = H2O2 + O2</text>
        <dbReference type="Rhea" id="RHEA:20696"/>
        <dbReference type="ChEBI" id="CHEBI:15378"/>
        <dbReference type="ChEBI" id="CHEBI:15379"/>
        <dbReference type="ChEBI" id="CHEBI:16240"/>
        <dbReference type="ChEBI" id="CHEBI:18421"/>
        <dbReference type="EC" id="1.15.1.1"/>
    </reaction>
</comment>
<dbReference type="CDD" id="cd00305">
    <property type="entry name" value="Cu-Zn_Superoxide_Dismutase"/>
    <property type="match status" value="1"/>
</dbReference>
<keyword evidence="1" id="KW-0479">Metal-binding</keyword>
<dbReference type="Gene3D" id="2.60.40.200">
    <property type="entry name" value="Superoxide dismutase, copper/zinc binding domain"/>
    <property type="match status" value="1"/>
</dbReference>
<evidence type="ECO:0000256" key="1">
    <source>
        <dbReference type="RuleBase" id="RU000393"/>
    </source>
</evidence>
<dbReference type="PROSITE" id="PS00087">
    <property type="entry name" value="SOD_CU_ZN_1"/>
    <property type="match status" value="1"/>
</dbReference>
<feature type="domain" description="Superoxide dismutase copper/zinc binding" evidence="2">
    <location>
        <begin position="112"/>
        <end position="242"/>
    </location>
</feature>
<comment type="caution">
    <text evidence="3">The sequence shown here is derived from an EMBL/GenBank/DDBJ whole genome shotgun (WGS) entry which is preliminary data.</text>
</comment>
<dbReference type="EC" id="1.15.1.1" evidence="1"/>
<reference evidence="3 4" key="1">
    <citation type="submission" date="2023-09" db="EMBL/GenBank/DDBJ databases">
        <authorList>
            <person name="Wang M."/>
        </authorList>
    </citation>
    <scope>NUCLEOTIDE SEQUENCE [LARGE SCALE GENOMIC DNA]</scope>
    <source>
        <strain evidence="3">GT-2023</strain>
        <tissue evidence="3">Liver</tissue>
    </source>
</reference>
<dbReference type="PROSITE" id="PS00332">
    <property type="entry name" value="SOD_CU_ZN_2"/>
    <property type="match status" value="1"/>
</dbReference>
<keyword evidence="4" id="KW-1185">Reference proteome</keyword>
<accession>A0ABR3NYK6</accession>
<dbReference type="InterPro" id="IPR018152">
    <property type="entry name" value="SOD_Cu/Zn_BS"/>
</dbReference>
<protein>
    <recommendedName>
        <fullName evidence="1">Superoxide dismutase [Cu-Zn]</fullName>
        <ecNumber evidence="1">1.15.1.1</ecNumber>
    </recommendedName>
</protein>
<dbReference type="InterPro" id="IPR024134">
    <property type="entry name" value="SOD_Cu/Zn_/chaperone"/>
</dbReference>
<evidence type="ECO:0000259" key="2">
    <source>
        <dbReference type="Pfam" id="PF00080"/>
    </source>
</evidence>
<comment type="cofactor">
    <cofactor evidence="1">
        <name>Cu cation</name>
        <dbReference type="ChEBI" id="CHEBI:23378"/>
    </cofactor>
    <text evidence="1">Binds 1 copper ion per subunit.</text>
</comment>
<comment type="cofactor">
    <cofactor evidence="1">
        <name>Zn(2+)</name>
        <dbReference type="ChEBI" id="CHEBI:29105"/>
    </cofactor>
    <text evidence="1">Binds 1 zinc ion per subunit.</text>
</comment>
<dbReference type="Pfam" id="PF00080">
    <property type="entry name" value="Sod_Cu"/>
    <property type="match status" value="1"/>
</dbReference>
<dbReference type="PRINTS" id="PR00068">
    <property type="entry name" value="CUZNDISMTASE"/>
</dbReference>
<sequence length="249" mass="26661">MCACVGSTHKMPRLAFSDGFSKWGVALLRCGRIEGSAGRVQSSYGTGGDVTRGKRRNEILLHFTTSNILAECALLWSHLGLAYVSNPVSPQAVNAVCRMRPNTRLSPGMPRVYGHVFFKQSGPNEKLSVTFKLYGLPVNSQQPRAMHIHEYGDLSKGCGSTGGHYNPLGVNHPQHPGDFGNFVPVNGKICQSLDFSATLFGRLSILGRSVVIHEGEDDLGRGGNVESLLNGNAGGRLACCVIGLANPQN</sequence>
<dbReference type="InterPro" id="IPR001424">
    <property type="entry name" value="SOD_Cu_Zn_dom"/>
</dbReference>
<dbReference type="PANTHER" id="PTHR10003">
    <property type="entry name" value="SUPEROXIDE DISMUTASE CU-ZN -RELATED"/>
    <property type="match status" value="1"/>
</dbReference>
<comment type="similarity">
    <text evidence="1">Belongs to the Cu-Zn superoxide dismutase family.</text>
</comment>
<organism evidence="3 4">
    <name type="scientific">Cirrhinus molitorella</name>
    <name type="common">mud carp</name>
    <dbReference type="NCBI Taxonomy" id="172907"/>
    <lineage>
        <taxon>Eukaryota</taxon>
        <taxon>Metazoa</taxon>
        <taxon>Chordata</taxon>
        <taxon>Craniata</taxon>
        <taxon>Vertebrata</taxon>
        <taxon>Euteleostomi</taxon>
        <taxon>Actinopterygii</taxon>
        <taxon>Neopterygii</taxon>
        <taxon>Teleostei</taxon>
        <taxon>Ostariophysi</taxon>
        <taxon>Cypriniformes</taxon>
        <taxon>Cyprinidae</taxon>
        <taxon>Labeoninae</taxon>
        <taxon>Labeonini</taxon>
        <taxon>Cirrhinus</taxon>
    </lineage>
</organism>
<evidence type="ECO:0000313" key="4">
    <source>
        <dbReference type="Proteomes" id="UP001558613"/>
    </source>
</evidence>
<gene>
    <name evidence="3" type="ORF">QQF64_000926</name>
</gene>
<comment type="function">
    <text evidence="1">Destroys radicals which are normally produced within the cells and which are toxic to biological systems.</text>
</comment>
<keyword evidence="1" id="KW-0560">Oxidoreductase</keyword>
<dbReference type="EMBL" id="JAYMGO010000001">
    <property type="protein sequence ID" value="KAL1282123.1"/>
    <property type="molecule type" value="Genomic_DNA"/>
</dbReference>
<proteinExistence type="inferred from homology"/>
<keyword evidence="1" id="KW-0862">Zinc</keyword>
<keyword evidence="1" id="KW-0186">Copper</keyword>
<dbReference type="SUPFAM" id="SSF49329">
    <property type="entry name" value="Cu,Zn superoxide dismutase-like"/>
    <property type="match status" value="1"/>
</dbReference>